<evidence type="ECO:0000313" key="3">
    <source>
        <dbReference type="EMBL" id="KNE59993.1"/>
    </source>
</evidence>
<dbReference type="PANTHER" id="PTHR14248">
    <property type="entry name" value="CYCLIN Y, ISOFORM A"/>
    <property type="match status" value="1"/>
</dbReference>
<gene>
    <name evidence="3" type="ORF">AMAG_05436</name>
</gene>
<feature type="compositionally biased region" description="Polar residues" evidence="1">
    <location>
        <begin position="405"/>
        <end position="414"/>
    </location>
</feature>
<dbReference type="AlphaFoldDB" id="A0A0L0SBT1"/>
<feature type="compositionally biased region" description="Polar residues" evidence="1">
    <location>
        <begin position="163"/>
        <end position="182"/>
    </location>
</feature>
<dbReference type="eggNOG" id="KOG1675">
    <property type="taxonomic scope" value="Eukaryota"/>
</dbReference>
<feature type="compositionally biased region" description="Basic and acidic residues" evidence="1">
    <location>
        <begin position="322"/>
        <end position="336"/>
    </location>
</feature>
<dbReference type="STRING" id="578462.A0A0L0SBT1"/>
<dbReference type="CDD" id="cd20540">
    <property type="entry name" value="CYCLIN_CCNY_like"/>
    <property type="match status" value="1"/>
</dbReference>
<dbReference type="VEuPathDB" id="FungiDB:AMAG_05436"/>
<name>A0A0L0SBT1_ALLM3</name>
<feature type="region of interest" description="Disordered" evidence="1">
    <location>
        <begin position="88"/>
        <end position="115"/>
    </location>
</feature>
<feature type="region of interest" description="Disordered" evidence="1">
    <location>
        <begin position="834"/>
        <end position="869"/>
    </location>
</feature>
<feature type="region of interest" description="Disordered" evidence="1">
    <location>
        <begin position="135"/>
        <end position="184"/>
    </location>
</feature>
<protein>
    <recommendedName>
        <fullName evidence="2">Cyclin N-terminal domain-containing protein</fullName>
    </recommendedName>
</protein>
<dbReference type="EMBL" id="GG745335">
    <property type="protein sequence ID" value="KNE59993.1"/>
    <property type="molecule type" value="Genomic_DNA"/>
</dbReference>
<feature type="region of interest" description="Disordered" evidence="1">
    <location>
        <begin position="1"/>
        <end position="39"/>
    </location>
</feature>
<feature type="compositionally biased region" description="Gly residues" evidence="1">
    <location>
        <begin position="19"/>
        <end position="32"/>
    </location>
</feature>
<evidence type="ECO:0000256" key="1">
    <source>
        <dbReference type="SAM" id="MobiDB-lite"/>
    </source>
</evidence>
<organism evidence="3 4">
    <name type="scientific">Allomyces macrogynus (strain ATCC 38327)</name>
    <name type="common">Allomyces javanicus var. macrogynus</name>
    <dbReference type="NCBI Taxonomy" id="578462"/>
    <lineage>
        <taxon>Eukaryota</taxon>
        <taxon>Fungi</taxon>
        <taxon>Fungi incertae sedis</taxon>
        <taxon>Blastocladiomycota</taxon>
        <taxon>Blastocladiomycetes</taxon>
        <taxon>Blastocladiales</taxon>
        <taxon>Blastocladiaceae</taxon>
        <taxon>Allomyces</taxon>
    </lineage>
</organism>
<reference evidence="4" key="2">
    <citation type="submission" date="2009-11" db="EMBL/GenBank/DDBJ databases">
        <title>The Genome Sequence of Allomyces macrogynus strain ATCC 38327.</title>
        <authorList>
            <consortium name="The Broad Institute Genome Sequencing Platform"/>
            <person name="Russ C."/>
            <person name="Cuomo C."/>
            <person name="Shea T."/>
            <person name="Young S.K."/>
            <person name="Zeng Q."/>
            <person name="Koehrsen M."/>
            <person name="Haas B."/>
            <person name="Borodovsky M."/>
            <person name="Guigo R."/>
            <person name="Alvarado L."/>
            <person name="Berlin A."/>
            <person name="Borenstein D."/>
            <person name="Chen Z."/>
            <person name="Engels R."/>
            <person name="Freedman E."/>
            <person name="Gellesch M."/>
            <person name="Goldberg J."/>
            <person name="Griggs A."/>
            <person name="Gujja S."/>
            <person name="Heiman D."/>
            <person name="Hepburn T."/>
            <person name="Howarth C."/>
            <person name="Jen D."/>
            <person name="Larson L."/>
            <person name="Lewis B."/>
            <person name="Mehta T."/>
            <person name="Park D."/>
            <person name="Pearson M."/>
            <person name="Roberts A."/>
            <person name="Saif S."/>
            <person name="Shenoy N."/>
            <person name="Sisk P."/>
            <person name="Stolte C."/>
            <person name="Sykes S."/>
            <person name="Walk T."/>
            <person name="White J."/>
            <person name="Yandava C."/>
            <person name="Burger G."/>
            <person name="Gray M.W."/>
            <person name="Holland P.W.H."/>
            <person name="King N."/>
            <person name="Lang F.B.F."/>
            <person name="Roger A.J."/>
            <person name="Ruiz-Trillo I."/>
            <person name="Lander E."/>
            <person name="Nusbaum C."/>
        </authorList>
    </citation>
    <scope>NUCLEOTIDE SEQUENCE [LARGE SCALE GENOMIC DNA]</scope>
    <source>
        <strain evidence="4">ATCC 38327</strain>
    </source>
</reference>
<dbReference type="InterPro" id="IPR036915">
    <property type="entry name" value="Cyclin-like_sf"/>
</dbReference>
<feature type="domain" description="Cyclin N-terminal" evidence="2">
    <location>
        <begin position="695"/>
        <end position="788"/>
    </location>
</feature>
<dbReference type="SUPFAM" id="SSF47954">
    <property type="entry name" value="Cyclin-like"/>
    <property type="match status" value="1"/>
</dbReference>
<keyword evidence="4" id="KW-1185">Reference proteome</keyword>
<sequence length="899" mass="95914">MKSLGLRSSNPLHTKNGGRSDGSGGSGSGGGPALTTSTFNYMAPTSVPSTSQARAVLGDDLAALPSTPGAAAPFNRYAVRARAASEKLASSTSAETLLTGRRGVPPGLPARSVTHSVSTSGFDVVSALPATDSIEESEEGITTTDQYSSTEGIIREPKLPRRQFNSSRDSPFYTPSHSNEAMTTAMDPRGAGLVTGAAAPTRHQLLSPALTAGPKARRMSSGDVVLPSFDRSRHRPSLGGLPSSGRESMRSTDLSESKGLIRGAAAHKPGVLIYQHQLSRLATTSHTPDDDESPEAPGSLPSYREQLKQCSDEPAPAATDDQSSKTESHSTLEHDQPLCGSAAPKRTAARLMDDTFRSYSMDRPRKSNDAEAVDKTNITMSVMIPPPDPSVHSGPLVNGIQRTASSEHPTTTSVYHPASAGHSSHLSNDSADDHFLSFQKLSTASPLVVAANTSPKINVDIPSSNLDLPAGFASFLPTDAGPSDETLPKMIVSDDTTTAQPLAITVMSPPLDSDPYWTASVTPNVIRVDVVAPTVTAENDNNRGTSHGTLTTLSQGSSHAALAVHLDAGQDTNASSSSISLNLDEPTSPFQMHDVELREPVFTHFTTSATTPVRAKVQMNKFNSCSTLNLAAGTPSRSELAATVRMVASAIYDMIQEAHRARQFRSHRLFHEDVYPLSKATVMSHPSVPPAFETINFFLLTLFEAAQLGSDICVITLIYLERILHNTRINIYSANWARLTLGALLLASKVWDDQAVWNIDFCTVFPDAKVKDLNDMERFFIEGVHFNVTVKTSAYLRYYFALHDRFGTVGSAKPLSVRDAIKCEAVTLAAQQHQFQAPPTPVSGPAESSSDLVASGSPPPPAEGPLVVPPDDVVLRGLTKMRRVRSDYLVVPNVPASIM</sequence>
<evidence type="ECO:0000313" key="4">
    <source>
        <dbReference type="Proteomes" id="UP000054350"/>
    </source>
</evidence>
<accession>A0A0L0SBT1</accession>
<dbReference type="Proteomes" id="UP000054350">
    <property type="component" value="Unassembled WGS sequence"/>
</dbReference>
<dbReference type="Gene3D" id="1.10.472.10">
    <property type="entry name" value="Cyclin-like"/>
    <property type="match status" value="1"/>
</dbReference>
<feature type="region of interest" description="Disordered" evidence="1">
    <location>
        <begin position="282"/>
        <end position="347"/>
    </location>
</feature>
<dbReference type="Pfam" id="PF00134">
    <property type="entry name" value="Cyclin_N"/>
    <property type="match status" value="1"/>
</dbReference>
<feature type="compositionally biased region" description="Polar residues" evidence="1">
    <location>
        <begin position="1"/>
        <end position="13"/>
    </location>
</feature>
<reference evidence="3 4" key="1">
    <citation type="submission" date="2009-11" db="EMBL/GenBank/DDBJ databases">
        <title>Annotation of Allomyces macrogynus ATCC 38327.</title>
        <authorList>
            <consortium name="The Broad Institute Genome Sequencing Platform"/>
            <person name="Russ C."/>
            <person name="Cuomo C."/>
            <person name="Burger G."/>
            <person name="Gray M.W."/>
            <person name="Holland P.W.H."/>
            <person name="King N."/>
            <person name="Lang F.B.F."/>
            <person name="Roger A.J."/>
            <person name="Ruiz-Trillo I."/>
            <person name="Young S.K."/>
            <person name="Zeng Q."/>
            <person name="Gargeya S."/>
            <person name="Fitzgerald M."/>
            <person name="Haas B."/>
            <person name="Abouelleil A."/>
            <person name="Alvarado L."/>
            <person name="Arachchi H.M."/>
            <person name="Berlin A."/>
            <person name="Chapman S.B."/>
            <person name="Gearin G."/>
            <person name="Goldberg J."/>
            <person name="Griggs A."/>
            <person name="Gujja S."/>
            <person name="Hansen M."/>
            <person name="Heiman D."/>
            <person name="Howarth C."/>
            <person name="Larimer J."/>
            <person name="Lui A."/>
            <person name="MacDonald P.J.P."/>
            <person name="McCowen C."/>
            <person name="Montmayeur A."/>
            <person name="Murphy C."/>
            <person name="Neiman D."/>
            <person name="Pearson M."/>
            <person name="Priest M."/>
            <person name="Roberts A."/>
            <person name="Saif S."/>
            <person name="Shea T."/>
            <person name="Sisk P."/>
            <person name="Stolte C."/>
            <person name="Sykes S."/>
            <person name="Wortman J."/>
            <person name="Nusbaum C."/>
            <person name="Birren B."/>
        </authorList>
    </citation>
    <scope>NUCLEOTIDE SEQUENCE [LARGE SCALE GENOMIC DNA]</scope>
    <source>
        <strain evidence="3 4">ATCC 38327</strain>
    </source>
</reference>
<feature type="region of interest" description="Disordered" evidence="1">
    <location>
        <begin position="405"/>
        <end position="427"/>
    </location>
</feature>
<evidence type="ECO:0000259" key="2">
    <source>
        <dbReference type="Pfam" id="PF00134"/>
    </source>
</evidence>
<feature type="region of interest" description="Disordered" evidence="1">
    <location>
        <begin position="209"/>
        <end position="257"/>
    </location>
</feature>
<proteinExistence type="predicted"/>
<feature type="compositionally biased region" description="Basic and acidic residues" evidence="1">
    <location>
        <begin position="247"/>
        <end position="256"/>
    </location>
</feature>
<dbReference type="InterPro" id="IPR006671">
    <property type="entry name" value="Cyclin_N"/>
</dbReference>
<dbReference type="OrthoDB" id="10250320at2759"/>